<dbReference type="GO" id="GO:0046872">
    <property type="term" value="F:metal ion binding"/>
    <property type="evidence" value="ECO:0007669"/>
    <property type="project" value="UniProtKB-KW"/>
</dbReference>
<evidence type="ECO:0000313" key="3">
    <source>
        <dbReference type="EMBL" id="SDG67257.1"/>
    </source>
</evidence>
<dbReference type="GO" id="GO:0004812">
    <property type="term" value="F:aminoacyl-tRNA ligase activity"/>
    <property type="evidence" value="ECO:0007669"/>
    <property type="project" value="UniProtKB-KW"/>
</dbReference>
<dbReference type="GO" id="GO:0000166">
    <property type="term" value="F:nucleotide binding"/>
    <property type="evidence" value="ECO:0007669"/>
    <property type="project" value="InterPro"/>
</dbReference>
<organism evidence="3 4">
    <name type="scientific">Vibrio xiamenensis</name>
    <dbReference type="NCBI Taxonomy" id="861298"/>
    <lineage>
        <taxon>Bacteria</taxon>
        <taxon>Pseudomonadati</taxon>
        <taxon>Pseudomonadota</taxon>
        <taxon>Gammaproteobacteria</taxon>
        <taxon>Vibrionales</taxon>
        <taxon>Vibrionaceae</taxon>
        <taxon>Vibrio</taxon>
    </lineage>
</organism>
<dbReference type="PANTHER" id="PTHR43462">
    <property type="entry name" value="ALANYL-TRNA EDITING PROTEIN"/>
    <property type="match status" value="1"/>
</dbReference>
<dbReference type="InterPro" id="IPR051335">
    <property type="entry name" value="Alanyl-tRNA_Editing_Enzymes"/>
</dbReference>
<keyword evidence="2" id="KW-0862">Zinc</keyword>
<evidence type="ECO:0000313" key="4">
    <source>
        <dbReference type="Proteomes" id="UP000198854"/>
    </source>
</evidence>
<keyword evidence="1" id="KW-0479">Metal-binding</keyword>
<evidence type="ECO:0000256" key="1">
    <source>
        <dbReference type="ARBA" id="ARBA00022723"/>
    </source>
</evidence>
<dbReference type="AlphaFoldDB" id="A0A1G7W5K6"/>
<dbReference type="Proteomes" id="UP000198854">
    <property type="component" value="Unassembled WGS sequence"/>
</dbReference>
<protein>
    <submittedName>
        <fullName evidence="3">Alanyl-tRNA synthetase</fullName>
    </submittedName>
</protein>
<sequence>MTVTPTQVRFCHQTWQLNAKVQYIDRQPNYCDVVTDITPFHPVSHIWPDHPADKGTISLGTQAYSVTDCLVGAYHSDSATFQVGEQISVKRDTPGWAFLVVHRIEIVDCAIKVGDEVELTVEKPYQQALSRGHSAGHIAYLALNKVLEQSFWRKDADRKDTLGHRDFNSYAQQTSFVSADCCIDNYRLGKTLRKRGLNTAEMLEQLPLIENELNQQFKSWVESGTAVNMRCEGECLTDSRYWECDLGTEGKAIIPCGGTHIESLAELGEYQVELKRIDDQTIEMHTHVNGSSH</sequence>
<dbReference type="OrthoDB" id="6396444at2"/>
<dbReference type="InterPro" id="IPR018163">
    <property type="entry name" value="Thr/Ala-tRNA-synth_IIc_edit"/>
</dbReference>
<evidence type="ECO:0000256" key="2">
    <source>
        <dbReference type="ARBA" id="ARBA00022833"/>
    </source>
</evidence>
<reference evidence="3 4" key="1">
    <citation type="submission" date="2016-10" db="EMBL/GenBank/DDBJ databases">
        <authorList>
            <person name="de Groot N.N."/>
        </authorList>
    </citation>
    <scope>NUCLEOTIDE SEQUENCE [LARGE SCALE GENOMIC DNA]</scope>
    <source>
        <strain evidence="3 4">CGMCC 1.10228</strain>
    </source>
</reference>
<gene>
    <name evidence="3" type="ORF">SAMN04488136_101198</name>
</gene>
<keyword evidence="3" id="KW-0436">Ligase</keyword>
<dbReference type="GO" id="GO:0002161">
    <property type="term" value="F:aminoacyl-tRNA deacylase activity"/>
    <property type="evidence" value="ECO:0007669"/>
    <property type="project" value="UniProtKB-ARBA"/>
</dbReference>
<keyword evidence="4" id="KW-1185">Reference proteome</keyword>
<accession>A0A1G7W5K6</accession>
<keyword evidence="3" id="KW-0030">Aminoacyl-tRNA synthetase</keyword>
<dbReference type="SUPFAM" id="SSF55186">
    <property type="entry name" value="ThrRS/AlaRS common domain"/>
    <property type="match status" value="1"/>
</dbReference>
<dbReference type="EMBL" id="FNDD01000001">
    <property type="protein sequence ID" value="SDG67257.1"/>
    <property type="molecule type" value="Genomic_DNA"/>
</dbReference>
<dbReference type="Gene3D" id="3.30.980.10">
    <property type="entry name" value="Threonyl-trna Synthetase, Chain A, domain 2"/>
    <property type="match status" value="1"/>
</dbReference>
<dbReference type="PANTHER" id="PTHR43462:SF1">
    <property type="entry name" value="ALANYL-TRNA EDITING PROTEIN AARSD1"/>
    <property type="match status" value="1"/>
</dbReference>
<proteinExistence type="predicted"/>
<dbReference type="STRING" id="861298.SAMN04488136_101198"/>
<dbReference type="RefSeq" id="WP_093268432.1">
    <property type="nucleotide sequence ID" value="NZ_FNDD01000001.1"/>
</dbReference>
<name>A0A1G7W5K6_9VIBR</name>